<evidence type="ECO:0000313" key="8">
    <source>
        <dbReference type="EMBL" id="CAD8057140.1"/>
    </source>
</evidence>
<protein>
    <recommendedName>
        <fullName evidence="7">Protein kinase domain-containing protein</fullName>
    </recommendedName>
</protein>
<dbReference type="EMBL" id="CAJJDN010000011">
    <property type="protein sequence ID" value="CAD8057140.1"/>
    <property type="molecule type" value="Genomic_DNA"/>
</dbReference>
<dbReference type="AlphaFoldDB" id="A0A8S1KP31"/>
<dbReference type="OrthoDB" id="295842at2759"/>
<evidence type="ECO:0000256" key="3">
    <source>
        <dbReference type="ARBA" id="ARBA00022741"/>
    </source>
</evidence>
<gene>
    <name evidence="8" type="ORF">PSON_ATCC_30995.1.T0110036</name>
</gene>
<keyword evidence="2" id="KW-0808">Transferase</keyword>
<keyword evidence="9" id="KW-1185">Reference proteome</keyword>
<reference evidence="8" key="1">
    <citation type="submission" date="2021-01" db="EMBL/GenBank/DDBJ databases">
        <authorList>
            <consortium name="Genoscope - CEA"/>
            <person name="William W."/>
        </authorList>
    </citation>
    <scope>NUCLEOTIDE SEQUENCE</scope>
</reference>
<proteinExistence type="predicted"/>
<name>A0A8S1KP31_9CILI</name>
<feature type="region of interest" description="Disordered" evidence="6">
    <location>
        <begin position="463"/>
        <end position="490"/>
    </location>
</feature>
<evidence type="ECO:0000256" key="6">
    <source>
        <dbReference type="SAM" id="MobiDB-lite"/>
    </source>
</evidence>
<keyword evidence="5" id="KW-0067">ATP-binding</keyword>
<evidence type="ECO:0000256" key="4">
    <source>
        <dbReference type="ARBA" id="ARBA00022777"/>
    </source>
</evidence>
<dbReference type="GO" id="GO:0005524">
    <property type="term" value="F:ATP binding"/>
    <property type="evidence" value="ECO:0007669"/>
    <property type="project" value="UniProtKB-KW"/>
</dbReference>
<evidence type="ECO:0000256" key="1">
    <source>
        <dbReference type="ARBA" id="ARBA00022527"/>
    </source>
</evidence>
<keyword evidence="3" id="KW-0547">Nucleotide-binding</keyword>
<dbReference type="GO" id="GO:0007165">
    <property type="term" value="P:signal transduction"/>
    <property type="evidence" value="ECO:0007669"/>
    <property type="project" value="TreeGrafter"/>
</dbReference>
<feature type="compositionally biased region" description="Basic residues" evidence="6">
    <location>
        <begin position="470"/>
        <end position="490"/>
    </location>
</feature>
<dbReference type="PANTHER" id="PTHR43895">
    <property type="entry name" value="CALCIUM/CALMODULIN-DEPENDENT PROTEIN KINASE KINASE-RELATED"/>
    <property type="match status" value="1"/>
</dbReference>
<dbReference type="Proteomes" id="UP000692954">
    <property type="component" value="Unassembled WGS sequence"/>
</dbReference>
<comment type="caution">
    <text evidence="8">The sequence shown here is derived from an EMBL/GenBank/DDBJ whole genome shotgun (WGS) entry which is preliminary data.</text>
</comment>
<evidence type="ECO:0000313" key="9">
    <source>
        <dbReference type="Proteomes" id="UP000692954"/>
    </source>
</evidence>
<dbReference type="InterPro" id="IPR000719">
    <property type="entry name" value="Prot_kinase_dom"/>
</dbReference>
<dbReference type="PANTHER" id="PTHR43895:SF150">
    <property type="entry name" value="SERINE_THREONINE-PROTEIN KINASE STK11"/>
    <property type="match status" value="1"/>
</dbReference>
<keyword evidence="1" id="KW-0723">Serine/threonine-protein kinase</keyword>
<dbReference type="GO" id="GO:0004674">
    <property type="term" value="F:protein serine/threonine kinase activity"/>
    <property type="evidence" value="ECO:0007669"/>
    <property type="project" value="UniProtKB-KW"/>
</dbReference>
<organism evidence="8 9">
    <name type="scientific">Paramecium sonneborni</name>
    <dbReference type="NCBI Taxonomy" id="65129"/>
    <lineage>
        <taxon>Eukaryota</taxon>
        <taxon>Sar</taxon>
        <taxon>Alveolata</taxon>
        <taxon>Ciliophora</taxon>
        <taxon>Intramacronucleata</taxon>
        <taxon>Oligohymenophorea</taxon>
        <taxon>Peniculida</taxon>
        <taxon>Parameciidae</taxon>
        <taxon>Paramecium</taxon>
    </lineage>
</organism>
<feature type="domain" description="Protein kinase" evidence="7">
    <location>
        <begin position="143"/>
        <end position="394"/>
    </location>
</feature>
<keyword evidence="4" id="KW-0418">Kinase</keyword>
<dbReference type="Pfam" id="PF00069">
    <property type="entry name" value="Pkinase"/>
    <property type="match status" value="1"/>
</dbReference>
<dbReference type="PROSITE" id="PS00109">
    <property type="entry name" value="PROTEIN_KINASE_TYR"/>
    <property type="match status" value="1"/>
</dbReference>
<evidence type="ECO:0000259" key="7">
    <source>
        <dbReference type="PROSITE" id="PS50011"/>
    </source>
</evidence>
<evidence type="ECO:0000256" key="2">
    <source>
        <dbReference type="ARBA" id="ARBA00022679"/>
    </source>
</evidence>
<dbReference type="InterPro" id="IPR008266">
    <property type="entry name" value="Tyr_kinase_AS"/>
</dbReference>
<evidence type="ECO:0000256" key="5">
    <source>
        <dbReference type="ARBA" id="ARBA00022840"/>
    </source>
</evidence>
<dbReference type="PROSITE" id="PS50011">
    <property type="entry name" value="PROTEIN_KINASE_DOM"/>
    <property type="match status" value="1"/>
</dbReference>
<sequence>METNQYNILMKKSGYQDDQSKISFFNDGNQLFTQIIDENFQFQDQGSFQMKYINKVSQIKIQFAENYLKIIDEVLEYENFCQLSSKYIQIENACLRVVMNLKNQQFGFRISKNGQQAEFYGKDLELIEKIKKYVIQSEFQKKYKIIAKIGSDYLSSVYKVQHQISGLKYAAKVVEKSRLTNGSKLEKDNFLNQINILRQLNHHNLLKLEEVYEGEQNIYIITELLEGGPIKQQLLNNSLTEQEKIKVMHSLFSNLYQLHKQNVYHQDIRYDNILLRDTQDLKTACLINYSKAIQIPSKKNTHILQDQESMLNLCMKRDIHSLSIILLSLFTKKLYRENQVLDELMMKNSLQLIQTDYMELSPQLYRFFEQIFKDMNKKQTDNLSCERILELDIFRVQQKPRNSKNFIAKQFLPLLPRRMSKYDPTQSDREKLDCSVNSIKFPPINRDSSTSAEKSLSKSPQSFCLLSNHHNNHNNIKNKSKLSQKTKMIK</sequence>
<accession>A0A8S1KP31</accession>